<dbReference type="AlphaFoldDB" id="L0P2C7"/>
<evidence type="ECO:0000313" key="2">
    <source>
        <dbReference type="EMBL" id="CCI55297.1"/>
    </source>
</evidence>
<dbReference type="EMBL" id="FO203436">
    <property type="protein sequence ID" value="CCI55297.1"/>
    <property type="molecule type" value="Genomic_DNA"/>
</dbReference>
<proteinExistence type="predicted"/>
<feature type="region of interest" description="Disordered" evidence="1">
    <location>
        <begin position="448"/>
        <end position="488"/>
    </location>
</feature>
<feature type="compositionally biased region" description="Basic and acidic residues" evidence="1">
    <location>
        <begin position="247"/>
        <end position="267"/>
    </location>
</feature>
<dbReference type="PANTHER" id="PTHR33087">
    <property type="entry name" value="OS07G0539200 PROTEIN"/>
    <property type="match status" value="1"/>
</dbReference>
<dbReference type="InterPro" id="IPR053253">
    <property type="entry name" value="Sex_diff_modulator"/>
</dbReference>
<reference evidence="2" key="1">
    <citation type="submission" date="2012-05" db="EMBL/GenBank/DDBJ databases">
        <authorList>
            <person name="Han B."/>
            <person name="Lu Y."/>
            <person name="Feng Q."/>
            <person name="Zhao Q."/>
            <person name="Lu T.T."/>
            <person name="Li Y."/>
            <person name="Liu K.Y."/>
            <person name="Huang X.H."/>
            <person name="Fan D.L."/>
            <person name="Weng Q.J."/>
            <person name="Zhang L."/>
            <person name="Lu Y.Q."/>
            <person name="Guo Y.L."/>
            <person name="Li W.J."/>
            <person name="Zhou C.C."/>
            <person name="Lu H.Y."/>
            <person name="Huang T."/>
            <person name="Zhu C.R."/>
            <person name="Zhao Y."/>
            <person name="Hu T."/>
            <person name="Yao N."/>
        </authorList>
    </citation>
    <scope>NUCLEOTIDE SEQUENCE</scope>
</reference>
<evidence type="ECO:0000256" key="1">
    <source>
        <dbReference type="SAM" id="MobiDB-lite"/>
    </source>
</evidence>
<dbReference type="PANTHER" id="PTHR33087:SF48">
    <property type="entry name" value="CCHC-TYPE DOMAIN-CONTAINING PROTEIN"/>
    <property type="match status" value="1"/>
</dbReference>
<accession>L0P2C7</accession>
<feature type="region of interest" description="Disordered" evidence="1">
    <location>
        <begin position="226"/>
        <end position="309"/>
    </location>
</feature>
<organism evidence="2">
    <name type="scientific">Phyllostachys edulis</name>
    <name type="common">Tortoise shell bamboo</name>
    <name type="synonym">Bambusa edulis</name>
    <dbReference type="NCBI Taxonomy" id="38705"/>
    <lineage>
        <taxon>Eukaryota</taxon>
        <taxon>Viridiplantae</taxon>
        <taxon>Streptophyta</taxon>
        <taxon>Embryophyta</taxon>
        <taxon>Tracheophyta</taxon>
        <taxon>Spermatophyta</taxon>
        <taxon>Magnoliopsida</taxon>
        <taxon>Liliopsida</taxon>
        <taxon>Poales</taxon>
        <taxon>Poaceae</taxon>
        <taxon>BOP clade</taxon>
        <taxon>Bambusoideae</taxon>
        <taxon>Arundinarodae</taxon>
        <taxon>Arundinarieae</taxon>
        <taxon>Arundinariinae</taxon>
        <taxon>Phyllostachys</taxon>
    </lineage>
</organism>
<gene>
    <name evidence="2" type="primary">PH01B001G05.20</name>
</gene>
<name>L0P2C7_PHYED</name>
<protein>
    <submittedName>
        <fullName evidence="2">PH01B001G05.20 protein</fullName>
    </submittedName>
</protein>
<sequence>MTFLGAPDTRPEEDYCVVNSYPQLDRARQDWEATTLVAWVLKGDANADDRAVAEAVRRCFGLRREDVDVSLHHPETFLLKFVSKHTRDRVREAKKFQHDTLEIHVRPWRAGDVVEQVVGRKCSLHSIEGVSASREDTRTLNLWAWMANPSSIPKVAWITFTSPGPDSSRPKASSRLPDKWRRGLTHRVIIHRDYVEDHTTAPLDNFISVAETAAYEPITTSLPWNLGAVDGTPESKGGPSHLPSHPLRQDEKAEENLEAEAHRDSRGQRCLSHRGALDDHPTIMNRRHKDDDDRDDDKDRHNRPSYRSYRSTGIPCCKRRLKAIGCVKPRITSWLLPGPQKDSMERSLLSANILEPDQGSTKEALQDVLQGSAPMGRSMTPSLGPHLTKAVSHLQTSTWGSQLPPNQVLISPELPPPVGNSTREIEKWQGLKEMLFSTPSPPILAAPAPTNRSRTPGPALTAPQTFGSRTPGPALNASQTNGSRTPGRFSLRRSTRLAAKRKPISMLQRAQEALAQKMGTLPTDQPLTEEALRDYLSSFDAPLPHDTIVALS</sequence>